<accession>A0AAW1TYU3</accession>
<evidence type="ECO:0000313" key="1">
    <source>
        <dbReference type="EMBL" id="KAK9872896.1"/>
    </source>
</evidence>
<organism evidence="1 2">
    <name type="scientific">Henosepilachna vigintioctopunctata</name>
    <dbReference type="NCBI Taxonomy" id="420089"/>
    <lineage>
        <taxon>Eukaryota</taxon>
        <taxon>Metazoa</taxon>
        <taxon>Ecdysozoa</taxon>
        <taxon>Arthropoda</taxon>
        <taxon>Hexapoda</taxon>
        <taxon>Insecta</taxon>
        <taxon>Pterygota</taxon>
        <taxon>Neoptera</taxon>
        <taxon>Endopterygota</taxon>
        <taxon>Coleoptera</taxon>
        <taxon>Polyphaga</taxon>
        <taxon>Cucujiformia</taxon>
        <taxon>Coccinelloidea</taxon>
        <taxon>Coccinellidae</taxon>
        <taxon>Epilachninae</taxon>
        <taxon>Epilachnini</taxon>
        <taxon>Henosepilachna</taxon>
    </lineage>
</organism>
<proteinExistence type="predicted"/>
<keyword evidence="2" id="KW-1185">Reference proteome</keyword>
<dbReference type="EMBL" id="JARQZJ010000014">
    <property type="protein sequence ID" value="KAK9872896.1"/>
    <property type="molecule type" value="Genomic_DNA"/>
</dbReference>
<reference evidence="1 2" key="1">
    <citation type="submission" date="2023-03" db="EMBL/GenBank/DDBJ databases">
        <title>Genome insight into feeding habits of ladybird beetles.</title>
        <authorList>
            <person name="Li H.-S."/>
            <person name="Huang Y.-H."/>
            <person name="Pang H."/>
        </authorList>
    </citation>
    <scope>NUCLEOTIDE SEQUENCE [LARGE SCALE GENOMIC DNA]</scope>
    <source>
        <strain evidence="1">SYSU_2023b</strain>
        <tissue evidence="1">Whole body</tissue>
    </source>
</reference>
<dbReference type="Proteomes" id="UP001431783">
    <property type="component" value="Unassembled WGS sequence"/>
</dbReference>
<gene>
    <name evidence="1" type="ORF">WA026_020249</name>
</gene>
<evidence type="ECO:0000313" key="2">
    <source>
        <dbReference type="Proteomes" id="UP001431783"/>
    </source>
</evidence>
<dbReference type="AlphaFoldDB" id="A0AAW1TYU3"/>
<name>A0AAW1TYU3_9CUCU</name>
<protein>
    <submittedName>
        <fullName evidence="1">Uncharacterized protein</fullName>
    </submittedName>
</protein>
<sequence>MKRFWETINLLVDGDHKQSDILAYDYVNKVIVKTNRCLLTESCGDTTPEVFRDECSITGKFGDLHEKITRFIKALKLPEIDCKYVLLVLAQIQKIIEKTYSLLKSISMMKNSSINICR</sequence>
<comment type="caution">
    <text evidence="1">The sequence shown here is derived from an EMBL/GenBank/DDBJ whole genome shotgun (WGS) entry which is preliminary data.</text>
</comment>